<dbReference type="SUPFAM" id="SSF55729">
    <property type="entry name" value="Acyl-CoA N-acyltransferases (Nat)"/>
    <property type="match status" value="1"/>
</dbReference>
<dbReference type="GO" id="GO:1990189">
    <property type="term" value="F:protein N-terminal-serine acetyltransferase activity"/>
    <property type="evidence" value="ECO:0007669"/>
    <property type="project" value="TreeGrafter"/>
</dbReference>
<dbReference type="GO" id="GO:0005737">
    <property type="term" value="C:cytoplasm"/>
    <property type="evidence" value="ECO:0007669"/>
    <property type="project" value="TreeGrafter"/>
</dbReference>
<dbReference type="Proteomes" id="UP000320876">
    <property type="component" value="Unassembled WGS sequence"/>
</dbReference>
<dbReference type="OrthoDB" id="9814648at2"/>
<dbReference type="PROSITE" id="PS51186">
    <property type="entry name" value="GNAT"/>
    <property type="match status" value="1"/>
</dbReference>
<dbReference type="PANTHER" id="PTHR43441:SF2">
    <property type="entry name" value="FAMILY ACETYLTRANSFERASE, PUTATIVE (AFU_ORTHOLOGUE AFUA_7G00850)-RELATED"/>
    <property type="match status" value="1"/>
</dbReference>
<evidence type="ECO:0000313" key="3">
    <source>
        <dbReference type="Proteomes" id="UP000320876"/>
    </source>
</evidence>
<dbReference type="InterPro" id="IPR051908">
    <property type="entry name" value="Ribosomal_N-acetyltransferase"/>
</dbReference>
<dbReference type="Pfam" id="PF13302">
    <property type="entry name" value="Acetyltransf_3"/>
    <property type="match status" value="1"/>
</dbReference>
<evidence type="ECO:0000259" key="1">
    <source>
        <dbReference type="PROSITE" id="PS51186"/>
    </source>
</evidence>
<name>A0A542DD96_AMYCI</name>
<dbReference type="InterPro" id="IPR000182">
    <property type="entry name" value="GNAT_dom"/>
</dbReference>
<reference evidence="2 3" key="1">
    <citation type="submission" date="2019-06" db="EMBL/GenBank/DDBJ databases">
        <title>Sequencing the genomes of 1000 actinobacteria strains.</title>
        <authorList>
            <person name="Klenk H.-P."/>
        </authorList>
    </citation>
    <scope>NUCLEOTIDE SEQUENCE [LARGE SCALE GENOMIC DNA]</scope>
    <source>
        <strain evidence="2 3">DSM 45679</strain>
    </source>
</reference>
<comment type="caution">
    <text evidence="2">The sequence shown here is derived from an EMBL/GenBank/DDBJ whole genome shotgun (WGS) entry which is preliminary data.</text>
</comment>
<evidence type="ECO:0000313" key="2">
    <source>
        <dbReference type="EMBL" id="TQJ01036.1"/>
    </source>
</evidence>
<dbReference type="GO" id="GO:0008999">
    <property type="term" value="F:protein-N-terminal-alanine acetyltransferase activity"/>
    <property type="evidence" value="ECO:0007669"/>
    <property type="project" value="TreeGrafter"/>
</dbReference>
<sequence length="193" mass="21714">MPNLEALRDQPCLTAENVRLVQLDQRHLDGLWQSLRDPEVIRLTGTHATFTREYVAERLAAWPGAAHRADWAVTAVEDGRFLGDAALNELDEANESMSFRIALSGPAEFGKGYGTEATRLVLDFAFDTVGLHRVALEVFAHNPRARRVYEKCGFVAEGVLREALYWEGERHDVLVMSVLASDHRLRWSGGQER</sequence>
<dbReference type="PANTHER" id="PTHR43441">
    <property type="entry name" value="RIBOSOMAL-PROTEIN-SERINE ACETYLTRANSFERASE"/>
    <property type="match status" value="1"/>
</dbReference>
<dbReference type="RefSeq" id="WP_141995894.1">
    <property type="nucleotide sequence ID" value="NZ_VFML01000001.1"/>
</dbReference>
<dbReference type="AlphaFoldDB" id="A0A542DD96"/>
<dbReference type="InterPro" id="IPR016181">
    <property type="entry name" value="Acyl_CoA_acyltransferase"/>
</dbReference>
<protein>
    <submittedName>
        <fullName evidence="2">RimJ/RimL family protein N-acetyltransferase</fullName>
    </submittedName>
</protein>
<proteinExistence type="predicted"/>
<keyword evidence="3" id="KW-1185">Reference proteome</keyword>
<feature type="domain" description="N-acetyltransferase" evidence="1">
    <location>
        <begin position="18"/>
        <end position="181"/>
    </location>
</feature>
<organism evidence="2 3">
    <name type="scientific">Amycolatopsis cihanbeyliensis</name>
    <dbReference type="NCBI Taxonomy" id="1128664"/>
    <lineage>
        <taxon>Bacteria</taxon>
        <taxon>Bacillati</taxon>
        <taxon>Actinomycetota</taxon>
        <taxon>Actinomycetes</taxon>
        <taxon>Pseudonocardiales</taxon>
        <taxon>Pseudonocardiaceae</taxon>
        <taxon>Amycolatopsis</taxon>
    </lineage>
</organism>
<gene>
    <name evidence="2" type="ORF">FB471_0698</name>
</gene>
<dbReference type="EMBL" id="VFML01000001">
    <property type="protein sequence ID" value="TQJ01036.1"/>
    <property type="molecule type" value="Genomic_DNA"/>
</dbReference>
<accession>A0A542DD96</accession>
<dbReference type="Gene3D" id="3.40.630.30">
    <property type="match status" value="1"/>
</dbReference>
<keyword evidence="2" id="KW-0808">Transferase</keyword>